<feature type="domain" description="GmrSD restriction endonucleases N-terminal" evidence="1">
    <location>
        <begin position="4"/>
        <end position="238"/>
    </location>
</feature>
<dbReference type="RefSeq" id="WP_273631795.1">
    <property type="nucleotide sequence ID" value="NZ_CP117167.1"/>
</dbReference>
<protein>
    <submittedName>
        <fullName evidence="3">DUF262 domain-containing protein</fullName>
    </submittedName>
</protein>
<dbReference type="InterPro" id="IPR011089">
    <property type="entry name" value="GmrSD_C"/>
</dbReference>
<dbReference type="Pfam" id="PF03235">
    <property type="entry name" value="GmrSD_N"/>
    <property type="match status" value="1"/>
</dbReference>
<proteinExistence type="predicted"/>
<reference evidence="3 4" key="1">
    <citation type="submission" date="2023-02" db="EMBL/GenBank/DDBJ databases">
        <title>Genome sequence of Mucilaginibacter jinjuensis strain KACC 16571.</title>
        <authorList>
            <person name="Kim S."/>
            <person name="Heo J."/>
            <person name="Kwon S.-W."/>
        </authorList>
    </citation>
    <scope>NUCLEOTIDE SEQUENCE [LARGE SCALE GENOMIC DNA]</scope>
    <source>
        <strain evidence="3 4">KACC 16571</strain>
    </source>
</reference>
<name>A0ABY7TBZ1_9SPHI</name>
<gene>
    <name evidence="3" type="ORF">PQO05_06025</name>
</gene>
<organism evidence="3 4">
    <name type="scientific">Mucilaginibacter jinjuensis</name>
    <dbReference type="NCBI Taxonomy" id="1176721"/>
    <lineage>
        <taxon>Bacteria</taxon>
        <taxon>Pseudomonadati</taxon>
        <taxon>Bacteroidota</taxon>
        <taxon>Sphingobacteriia</taxon>
        <taxon>Sphingobacteriales</taxon>
        <taxon>Sphingobacteriaceae</taxon>
        <taxon>Mucilaginibacter</taxon>
    </lineage>
</organism>
<evidence type="ECO:0000259" key="2">
    <source>
        <dbReference type="Pfam" id="PF07510"/>
    </source>
</evidence>
<dbReference type="InterPro" id="IPR004919">
    <property type="entry name" value="GmrSD_N"/>
</dbReference>
<feature type="domain" description="GmrSD restriction endonucleases C-terminal" evidence="2">
    <location>
        <begin position="481"/>
        <end position="594"/>
    </location>
</feature>
<dbReference type="PANTHER" id="PTHR35149:SF1">
    <property type="entry name" value="DUF5655 DOMAIN-CONTAINING PROTEIN"/>
    <property type="match status" value="1"/>
</dbReference>
<dbReference type="PANTHER" id="PTHR35149">
    <property type="entry name" value="SLL5132 PROTEIN"/>
    <property type="match status" value="1"/>
</dbReference>
<evidence type="ECO:0000313" key="4">
    <source>
        <dbReference type="Proteomes" id="UP001216139"/>
    </source>
</evidence>
<dbReference type="EMBL" id="CP117167">
    <property type="protein sequence ID" value="WCT13491.1"/>
    <property type="molecule type" value="Genomic_DNA"/>
</dbReference>
<evidence type="ECO:0000259" key="1">
    <source>
        <dbReference type="Pfam" id="PF03235"/>
    </source>
</evidence>
<sequence>MKTIKDIFNSVIFRIPDYQRGYSWEKSHLNDFWQDLSNLQNDKVHYTGMISVEAVEKSEYETWTEDIWLITGKKDTPYFIVDGQQRLTTIIILIWVIADRMAPGTQLSYTTKENLIEKYIFTENKMASKKSYIFGYHKDNPSYDFLKKEIFEQRSPEDTEPLEETVYTNNLLNAKIFFLEKTKKMSQAELGVLLDKVTKQLKFDFKELEKELDIFIVFETMNNRGKPLSNLEKLKNRLIYISTLLPDESIERKLELRDQINYHWKIIYKYLGLNKERRLEDDLFLQTHWIMFKRYDRREPEFYANDIFDRYFTSKNVIEGKETFETIEAYIASLSVSATQWFVMNNPSHTHAMELAQSFSTRNWLRKINRLGYKSFAPLVMGALVIERNDDKISKLLQAVEAYIFLIFDVSFRRSNTGTYHFNAKASELYNNEISIEDIITDIKYWIYGNNDYTGYFDANSFLLQLKDLFARDNTNGYFDWKFLRYFLYEYDLSLRNKYPIKKSWGELSTVQHIYPNQPQMSCWKIPFRDFSQQQRKYLSGSLGNFVLVGKGHNEHNCLEEKQDFYSSYANAVDVSHKKDWTREDIIQRGLDMLHFMEKRWNVSLGSDDKKLKLLFIDFEITT</sequence>
<evidence type="ECO:0000313" key="3">
    <source>
        <dbReference type="EMBL" id="WCT13491.1"/>
    </source>
</evidence>
<dbReference type="Proteomes" id="UP001216139">
    <property type="component" value="Chromosome"/>
</dbReference>
<accession>A0ABY7TBZ1</accession>
<dbReference type="Pfam" id="PF07510">
    <property type="entry name" value="GmrSD_C"/>
    <property type="match status" value="1"/>
</dbReference>
<keyword evidence="4" id="KW-1185">Reference proteome</keyword>